<dbReference type="Proteomes" id="UP001153069">
    <property type="component" value="Unassembled WGS sequence"/>
</dbReference>
<feature type="region of interest" description="Disordered" evidence="1">
    <location>
        <begin position="938"/>
        <end position="1087"/>
    </location>
</feature>
<feature type="compositionally biased region" description="Polar residues" evidence="1">
    <location>
        <begin position="1"/>
        <end position="15"/>
    </location>
</feature>
<feature type="compositionally biased region" description="Low complexity" evidence="1">
    <location>
        <begin position="775"/>
        <end position="786"/>
    </location>
</feature>
<reference evidence="2" key="1">
    <citation type="submission" date="2020-06" db="EMBL/GenBank/DDBJ databases">
        <authorList>
            <consortium name="Plant Systems Biology data submission"/>
        </authorList>
    </citation>
    <scope>NUCLEOTIDE SEQUENCE</scope>
    <source>
        <strain evidence="2">D6</strain>
    </source>
</reference>
<feature type="compositionally biased region" description="Low complexity" evidence="1">
    <location>
        <begin position="833"/>
        <end position="858"/>
    </location>
</feature>
<feature type="compositionally biased region" description="Pro residues" evidence="1">
    <location>
        <begin position="981"/>
        <end position="1054"/>
    </location>
</feature>
<feature type="compositionally biased region" description="Low complexity" evidence="1">
    <location>
        <begin position="1055"/>
        <end position="1064"/>
    </location>
</feature>
<feature type="compositionally biased region" description="Basic and acidic residues" evidence="1">
    <location>
        <begin position="60"/>
        <end position="72"/>
    </location>
</feature>
<feature type="region of interest" description="Disordered" evidence="1">
    <location>
        <begin position="801"/>
        <end position="860"/>
    </location>
</feature>
<feature type="compositionally biased region" description="Basic and acidic residues" evidence="1">
    <location>
        <begin position="86"/>
        <end position="100"/>
    </location>
</feature>
<feature type="compositionally biased region" description="Polar residues" evidence="1">
    <location>
        <begin position="31"/>
        <end position="40"/>
    </location>
</feature>
<feature type="region of interest" description="Disordered" evidence="1">
    <location>
        <begin position="59"/>
        <end position="132"/>
    </location>
</feature>
<feature type="compositionally biased region" description="Polar residues" evidence="1">
    <location>
        <begin position="1155"/>
        <end position="1165"/>
    </location>
</feature>
<evidence type="ECO:0000313" key="2">
    <source>
        <dbReference type="EMBL" id="CAB9498469.1"/>
    </source>
</evidence>
<dbReference type="AlphaFoldDB" id="A0A9N8DEZ3"/>
<feature type="region of interest" description="Disordered" evidence="1">
    <location>
        <begin position="755"/>
        <end position="786"/>
    </location>
</feature>
<feature type="region of interest" description="Disordered" evidence="1">
    <location>
        <begin position="721"/>
        <end position="741"/>
    </location>
</feature>
<feature type="region of interest" description="Disordered" evidence="1">
    <location>
        <begin position="1"/>
        <end position="42"/>
    </location>
</feature>
<feature type="region of interest" description="Disordered" evidence="1">
    <location>
        <begin position="469"/>
        <end position="497"/>
    </location>
</feature>
<sequence>MNETGSSEQNGGAANSSRRGGLRNRGISSRKTGLSVSFHTQEAERTLASAQIEYASVESVFHEEVESTAREDDLGDPEDGNNEGDDASHEDLEAGKKGEPDDLDNEEEEDDDDDDDDVDSFEEESFSMDSEEMREAAVRAGFWGVIAGWIQNDLLQRLFNCLESILKCLKCARGGGGEEGGDAQDDLVNLVTDAVDLDDVMLANQLPAGSGHGLATSGNGATSSATTNVAANTALTSSTTTTAQQTTTIVGMQMATSAAQGAAGATGAATASAATTAATATATGIVGTVSGAVASAGLATQVGVVVSVAAVTAVSTGVAVTTTISNDQPVQTAVPRPEILLPNCTGDSRSLRKTGFVELHIQGLPIEDDIVLPEIRQELELLFQSIYNNLTGMCLDPFDRVLWNATLERWETFVAFEDIESMNTGSSNSSISTDQVRPQATTITYWTAEVSCNGCPDSEPLFDNTRLDATGRSRHRGLNEKITNSSSTASNGTHSPSPKVGVDLSYEEFFPIFASNFGFHLPPIVVSVVSGLNITNSSIDFLDLIQVVQALTKSPVQAANSTSGQFVTVKSLKEDDIQEYDEFVQASGGQVTTPFVVEELSLIEDCVTTERMESSEDDICDRLGSIDAQEIVDCLNPGTSSSARCSVLLEGLISSFKDQLQDQTVVPTVAPALIDETLPLDDVQEIVADTATLSPNPTFDPSPQTVLAIPTMSETTLSATSSTMVPSMGPTAPATNSPSLGSAGIKIPTNIPGFIDDEAGALPTPNKVPSATDNPTAGTTTGEPTEVSSIAMKLSSGPMIMPTNYPLAQPQFQPMSTPTNKGPITDDLAPQMATSTPKAPTASSSNTPTASSPTQAPSLRATIPPSVLSQISVAPSHHASLSPATTSMLFAFTQQEGSLGSPKVATGFPSKSPATATPTIRVTLSELSASRLNAFTAKTAEPAPVTTPRTEPPVVSTSTTSTATVTIEVTPSPSKQTPSPTFEPTPDPTPDPTPTPTAEPTPGPTFEPTPDPTADPTAPPTQPPTEPPTNPPTNPPSVPPTEPPTEPPSSPPTTTPTLAPTEAPTLPPADPPSERPIISPTTPQPTTEECNAAFAFYNETYYLIFQGDPSVLGDNQVTSAFEAAYINLGPAVCDPQILDVDVEGRYTRRHLQQLNPQHTPNSQPNCYAHKGANQDS</sequence>
<comment type="caution">
    <text evidence="2">The sequence shown here is derived from an EMBL/GenBank/DDBJ whole genome shotgun (WGS) entry which is preliminary data.</text>
</comment>
<keyword evidence="3" id="KW-1185">Reference proteome</keyword>
<proteinExistence type="predicted"/>
<feature type="compositionally biased region" description="Low complexity" evidence="1">
    <location>
        <begin position="16"/>
        <end position="30"/>
    </location>
</feature>
<accession>A0A9N8DEZ3</accession>
<feature type="compositionally biased region" description="Low complexity" evidence="1">
    <location>
        <begin position="939"/>
        <end position="980"/>
    </location>
</feature>
<evidence type="ECO:0000256" key="1">
    <source>
        <dbReference type="SAM" id="MobiDB-lite"/>
    </source>
</evidence>
<feature type="compositionally biased region" description="Polar residues" evidence="1">
    <location>
        <begin position="810"/>
        <end position="822"/>
    </location>
</feature>
<feature type="region of interest" description="Disordered" evidence="1">
    <location>
        <begin position="1155"/>
        <end position="1176"/>
    </location>
</feature>
<organism evidence="2 3">
    <name type="scientific">Seminavis robusta</name>
    <dbReference type="NCBI Taxonomy" id="568900"/>
    <lineage>
        <taxon>Eukaryota</taxon>
        <taxon>Sar</taxon>
        <taxon>Stramenopiles</taxon>
        <taxon>Ochrophyta</taxon>
        <taxon>Bacillariophyta</taxon>
        <taxon>Bacillariophyceae</taxon>
        <taxon>Bacillariophycidae</taxon>
        <taxon>Naviculales</taxon>
        <taxon>Naviculaceae</taxon>
        <taxon>Seminavis</taxon>
    </lineage>
</organism>
<evidence type="ECO:0000313" key="3">
    <source>
        <dbReference type="Proteomes" id="UP001153069"/>
    </source>
</evidence>
<feature type="compositionally biased region" description="Low complexity" evidence="1">
    <location>
        <begin position="1076"/>
        <end position="1087"/>
    </location>
</feature>
<feature type="compositionally biased region" description="Acidic residues" evidence="1">
    <location>
        <begin position="101"/>
        <end position="130"/>
    </location>
</feature>
<protein>
    <submittedName>
        <fullName evidence="2">Intercellular signal essential for a variety of patterning events during development By similarity</fullName>
    </submittedName>
</protein>
<dbReference type="EMBL" id="CAICTM010000039">
    <property type="protein sequence ID" value="CAB9498469.1"/>
    <property type="molecule type" value="Genomic_DNA"/>
</dbReference>
<gene>
    <name evidence="2" type="ORF">SEMRO_39_G023990.1</name>
</gene>
<name>A0A9N8DEZ3_9STRA</name>
<feature type="compositionally biased region" description="Acidic residues" evidence="1">
    <location>
        <begin position="73"/>
        <end position="85"/>
    </location>
</feature>
<feature type="compositionally biased region" description="Polar residues" evidence="1">
    <location>
        <begin position="481"/>
        <end position="496"/>
    </location>
</feature>